<gene>
    <name evidence="2" type="ORF">H8E80_02640</name>
</gene>
<feature type="signal peptide" evidence="1">
    <location>
        <begin position="1"/>
        <end position="23"/>
    </location>
</feature>
<protein>
    <submittedName>
        <fullName evidence="2">Helix-hairpin-helix domain-containing protein</fullName>
    </submittedName>
</protein>
<comment type="caution">
    <text evidence="2">The sequence shown here is derived from an EMBL/GenBank/DDBJ whole genome shotgun (WGS) entry which is preliminary data.</text>
</comment>
<evidence type="ECO:0000313" key="3">
    <source>
        <dbReference type="Proteomes" id="UP000603545"/>
    </source>
</evidence>
<dbReference type="GO" id="GO:0015627">
    <property type="term" value="C:type II protein secretion system complex"/>
    <property type="evidence" value="ECO:0007669"/>
    <property type="project" value="TreeGrafter"/>
</dbReference>
<sequence>MKRNYCLLLFSVLVLFILSESSAICQGWTDLRIRLLPDSSFAVVEVKTGKKIRHCPHHDSNGKIDEEQLIYVLGTLDRETWLDPKNEKVARKHLENHYDKFIAKVMKKGLHGSVNINRAKLTQLVALPRIGPVLAVKIVKYRNMHGLFEKIKDIKKVQGIGSGTFNAIKHYIIAN</sequence>
<keyword evidence="1" id="KW-0732">Signal</keyword>
<reference evidence="2 3" key="1">
    <citation type="submission" date="2020-08" db="EMBL/GenBank/DDBJ databases">
        <title>Bridging the membrane lipid divide: bacteria of the FCB group superphylum have the potential to synthesize archaeal ether lipids.</title>
        <authorList>
            <person name="Villanueva L."/>
            <person name="Von Meijenfeldt F.A.B."/>
            <person name="Westbye A.B."/>
            <person name="Yadav S."/>
            <person name="Hopmans E.C."/>
            <person name="Dutilh B.E."/>
            <person name="Sinninghe Damste J.S."/>
        </authorList>
    </citation>
    <scope>NUCLEOTIDE SEQUENCE [LARGE SCALE GENOMIC DNA]</scope>
    <source>
        <strain evidence="2">NIOZ-UU82</strain>
    </source>
</reference>
<name>A0A8J6N5C9_9BACT</name>
<proteinExistence type="predicted"/>
<dbReference type="Proteomes" id="UP000603545">
    <property type="component" value="Unassembled WGS sequence"/>
</dbReference>
<evidence type="ECO:0000313" key="2">
    <source>
        <dbReference type="EMBL" id="MBC8198933.1"/>
    </source>
</evidence>
<accession>A0A8J6N5C9</accession>
<dbReference type="GO" id="GO:0015628">
    <property type="term" value="P:protein secretion by the type II secretion system"/>
    <property type="evidence" value="ECO:0007669"/>
    <property type="project" value="TreeGrafter"/>
</dbReference>
<dbReference type="PANTHER" id="PTHR21180:SF32">
    <property type="entry name" value="ENDONUCLEASE_EXONUCLEASE_PHOSPHATASE FAMILY DOMAIN-CONTAINING PROTEIN 1"/>
    <property type="match status" value="1"/>
</dbReference>
<evidence type="ECO:0000256" key="1">
    <source>
        <dbReference type="SAM" id="SignalP"/>
    </source>
</evidence>
<dbReference type="InterPro" id="IPR051675">
    <property type="entry name" value="Endo/Exo/Phosphatase_dom_1"/>
</dbReference>
<organism evidence="2 3">
    <name type="scientific">Candidatus Desulfaltia bathyphila</name>
    <dbReference type="NCBI Taxonomy" id="2841697"/>
    <lineage>
        <taxon>Bacteria</taxon>
        <taxon>Pseudomonadati</taxon>
        <taxon>Thermodesulfobacteriota</taxon>
        <taxon>Desulfobacteria</taxon>
        <taxon>Desulfobacterales</taxon>
        <taxon>Desulfobacterales incertae sedis</taxon>
        <taxon>Candidatus Desulfaltia</taxon>
    </lineage>
</organism>
<feature type="chain" id="PRO_5035178865" evidence="1">
    <location>
        <begin position="24"/>
        <end position="175"/>
    </location>
</feature>
<dbReference type="PANTHER" id="PTHR21180">
    <property type="entry name" value="ENDONUCLEASE/EXONUCLEASE/PHOSPHATASE FAMILY DOMAIN-CONTAINING PROTEIN 1"/>
    <property type="match status" value="1"/>
</dbReference>
<dbReference type="InterPro" id="IPR010994">
    <property type="entry name" value="RuvA_2-like"/>
</dbReference>
<dbReference type="EMBL" id="JACNLL010000027">
    <property type="protein sequence ID" value="MBC8198933.1"/>
    <property type="molecule type" value="Genomic_DNA"/>
</dbReference>
<dbReference type="Gene3D" id="1.10.150.280">
    <property type="entry name" value="AF1531-like domain"/>
    <property type="match status" value="1"/>
</dbReference>
<dbReference type="AlphaFoldDB" id="A0A8J6N5C9"/>
<dbReference type="SUPFAM" id="SSF47781">
    <property type="entry name" value="RuvA domain 2-like"/>
    <property type="match status" value="1"/>
</dbReference>
<dbReference type="Pfam" id="PF12836">
    <property type="entry name" value="HHH_3"/>
    <property type="match status" value="1"/>
</dbReference>